<dbReference type="Gene3D" id="1.10.10.200">
    <property type="match status" value="1"/>
</dbReference>
<evidence type="ECO:0000259" key="3">
    <source>
        <dbReference type="Pfam" id="PF01709"/>
    </source>
</evidence>
<dbReference type="AlphaFoldDB" id="A0A9P5TFI7"/>
<reference evidence="5" key="1">
    <citation type="submission" date="2020-11" db="EMBL/GenBank/DDBJ databases">
        <authorList>
            <consortium name="DOE Joint Genome Institute"/>
            <person name="Ahrendt S."/>
            <person name="Riley R."/>
            <person name="Andreopoulos W."/>
            <person name="LaButti K."/>
            <person name="Pangilinan J."/>
            <person name="Ruiz-duenas F.J."/>
            <person name="Barrasa J.M."/>
            <person name="Sanchez-Garcia M."/>
            <person name="Camarero S."/>
            <person name="Miyauchi S."/>
            <person name="Serrano A."/>
            <person name="Linde D."/>
            <person name="Babiker R."/>
            <person name="Drula E."/>
            <person name="Ayuso-Fernandez I."/>
            <person name="Pacheco R."/>
            <person name="Padilla G."/>
            <person name="Ferreira P."/>
            <person name="Barriuso J."/>
            <person name="Kellner H."/>
            <person name="Castanera R."/>
            <person name="Alfaro M."/>
            <person name="Ramirez L."/>
            <person name="Pisabarro A.G."/>
            <person name="Kuo A."/>
            <person name="Tritt A."/>
            <person name="Lipzen A."/>
            <person name="He G."/>
            <person name="Yan M."/>
            <person name="Ng V."/>
            <person name="Cullen D."/>
            <person name="Martin F."/>
            <person name="Rosso M.-N."/>
            <person name="Henrissat B."/>
            <person name="Hibbett D."/>
            <person name="Martinez A.T."/>
            <person name="Grigoriev I.V."/>
        </authorList>
    </citation>
    <scope>NUCLEOTIDE SEQUENCE</scope>
    <source>
        <strain evidence="5">AH 44721</strain>
    </source>
</reference>
<evidence type="ECO:0000256" key="1">
    <source>
        <dbReference type="ARBA" id="ARBA00004173"/>
    </source>
</evidence>
<keyword evidence="6" id="KW-1185">Reference proteome</keyword>
<dbReference type="Pfam" id="PF20772">
    <property type="entry name" value="TACO1_YebC_N"/>
    <property type="match status" value="1"/>
</dbReference>
<dbReference type="SUPFAM" id="SSF75625">
    <property type="entry name" value="YebC-like"/>
    <property type="match status" value="1"/>
</dbReference>
<feature type="domain" description="TACO1/YebC-like second and third" evidence="3">
    <location>
        <begin position="110"/>
        <end position="276"/>
    </location>
</feature>
<dbReference type="InterPro" id="IPR017856">
    <property type="entry name" value="Integrase-like_N"/>
</dbReference>
<protein>
    <submittedName>
        <fullName evidence="5">Transcriptional regulator TACO1-like protein</fullName>
    </submittedName>
</protein>
<sequence length="278" mass="30546">MFQLLLRPSRPLLQLALSRSFFTQSPRLSGHNKWSKIKDKKGANDAQKSALYTKINREIAVAVKTGGSVDPEKNIQLVTVLKKAKELGVPKDNVEKALANCVKGKDQTGEKLVYEALAYKAVGVVIECVTDNTNRTIHNVREVLTSHGAHMTPVNFMFSRRGCVTVSLDDPAEQLDGLMGFAIQSGALDVDEAPEAEDASELESIFQLFCEPQSLAALEDAVENAPSDLKITIKSAEVAYMPNERFPSVEDDVKKGVKDLKEDLEAIDDVSRVWTSLD</sequence>
<dbReference type="InterPro" id="IPR026564">
    <property type="entry name" value="Transcrip_reg_TACO1-like_dom3"/>
</dbReference>
<comment type="similarity">
    <text evidence="2">Belongs to the TACO1 family.</text>
</comment>
<accession>A0A9P5TFI7</accession>
<dbReference type="GO" id="GO:0005739">
    <property type="term" value="C:mitochondrion"/>
    <property type="evidence" value="ECO:0007669"/>
    <property type="project" value="UniProtKB-SubCell"/>
</dbReference>
<dbReference type="InterPro" id="IPR048300">
    <property type="entry name" value="TACO1_YebC-like_2nd/3rd_dom"/>
</dbReference>
<evidence type="ECO:0000313" key="6">
    <source>
        <dbReference type="Proteomes" id="UP000724874"/>
    </source>
</evidence>
<dbReference type="InterPro" id="IPR002876">
    <property type="entry name" value="Transcrip_reg_TACO1-like"/>
</dbReference>
<dbReference type="Pfam" id="PF01709">
    <property type="entry name" value="Transcrip_reg"/>
    <property type="match status" value="1"/>
</dbReference>
<dbReference type="InterPro" id="IPR029072">
    <property type="entry name" value="YebC-like"/>
</dbReference>
<gene>
    <name evidence="5" type="ORF">CPB84DRAFT_1797273</name>
</gene>
<dbReference type="Proteomes" id="UP000724874">
    <property type="component" value="Unassembled WGS sequence"/>
</dbReference>
<dbReference type="EMBL" id="JADNYJ010000210">
    <property type="protein sequence ID" value="KAF8874620.1"/>
    <property type="molecule type" value="Genomic_DNA"/>
</dbReference>
<proteinExistence type="inferred from homology"/>
<dbReference type="Gene3D" id="3.30.70.980">
    <property type="match status" value="2"/>
</dbReference>
<evidence type="ECO:0000259" key="4">
    <source>
        <dbReference type="Pfam" id="PF20772"/>
    </source>
</evidence>
<dbReference type="HAMAP" id="MF_00693">
    <property type="entry name" value="Transcrip_reg_TACO1"/>
    <property type="match status" value="1"/>
</dbReference>
<dbReference type="InterPro" id="IPR049083">
    <property type="entry name" value="TACO1_YebC_N"/>
</dbReference>
<dbReference type="OrthoDB" id="2017544at2759"/>
<comment type="subcellular location">
    <subcellularLocation>
        <location evidence="1">Mitochondrion</location>
    </subcellularLocation>
</comment>
<evidence type="ECO:0000256" key="2">
    <source>
        <dbReference type="ARBA" id="ARBA00008724"/>
    </source>
</evidence>
<organism evidence="5 6">
    <name type="scientific">Gymnopilus junonius</name>
    <name type="common">Spectacular rustgill mushroom</name>
    <name type="synonym">Gymnopilus spectabilis subsp. junonius</name>
    <dbReference type="NCBI Taxonomy" id="109634"/>
    <lineage>
        <taxon>Eukaryota</taxon>
        <taxon>Fungi</taxon>
        <taxon>Dikarya</taxon>
        <taxon>Basidiomycota</taxon>
        <taxon>Agaricomycotina</taxon>
        <taxon>Agaricomycetes</taxon>
        <taxon>Agaricomycetidae</taxon>
        <taxon>Agaricales</taxon>
        <taxon>Agaricineae</taxon>
        <taxon>Hymenogastraceae</taxon>
        <taxon>Gymnopilus</taxon>
    </lineage>
</organism>
<comment type="caution">
    <text evidence="5">The sequence shown here is derived from an EMBL/GenBank/DDBJ whole genome shotgun (WGS) entry which is preliminary data.</text>
</comment>
<dbReference type="PANTHER" id="PTHR12532:SF0">
    <property type="entry name" value="TRANSLATIONAL ACTIVATOR OF CYTOCHROME C OXIDASE 1"/>
    <property type="match status" value="1"/>
</dbReference>
<name>A0A9P5TFI7_GYMJU</name>
<dbReference type="PANTHER" id="PTHR12532">
    <property type="entry name" value="TRANSLATIONAL ACTIVATOR OF CYTOCHROME C OXIDASE 1"/>
    <property type="match status" value="1"/>
</dbReference>
<dbReference type="FunFam" id="1.10.10.200:FF:000002">
    <property type="entry name" value="Probable transcriptional regulatory protein CLM62_37755"/>
    <property type="match status" value="1"/>
</dbReference>
<evidence type="ECO:0000313" key="5">
    <source>
        <dbReference type="EMBL" id="KAF8874620.1"/>
    </source>
</evidence>
<feature type="domain" description="TACO1/YebC-like N-terminal" evidence="4">
    <location>
        <begin position="32"/>
        <end position="100"/>
    </location>
</feature>